<evidence type="ECO:0000313" key="8">
    <source>
        <dbReference type="EMBL" id="GKG98099.1"/>
    </source>
</evidence>
<dbReference type="Pfam" id="PF02518">
    <property type="entry name" value="HATPase_c"/>
    <property type="match status" value="1"/>
</dbReference>
<dbReference type="GO" id="GO:0000155">
    <property type="term" value="F:phosphorelay sensor kinase activity"/>
    <property type="evidence" value="ECO:0007669"/>
    <property type="project" value="InterPro"/>
</dbReference>
<comment type="subcellular location">
    <subcellularLocation>
        <location evidence="1">Membrane</location>
    </subcellularLocation>
</comment>
<dbReference type="Gene3D" id="3.30.565.10">
    <property type="entry name" value="Histidine kinase-like ATPase, C-terminal domain"/>
    <property type="match status" value="1"/>
</dbReference>
<protein>
    <submittedName>
        <fullName evidence="8">Sensor histidine kinase YesM</fullName>
    </submittedName>
</protein>
<dbReference type="InterPro" id="IPR003660">
    <property type="entry name" value="HAMP_dom"/>
</dbReference>
<feature type="domain" description="HAMP" evidence="7">
    <location>
        <begin position="314"/>
        <end position="366"/>
    </location>
</feature>
<proteinExistence type="predicted"/>
<keyword evidence="6" id="KW-0472">Membrane</keyword>
<evidence type="ECO:0000259" key="7">
    <source>
        <dbReference type="PROSITE" id="PS50885"/>
    </source>
</evidence>
<reference evidence="8" key="1">
    <citation type="submission" date="2022-01" db="EMBL/GenBank/DDBJ databases">
        <title>Novel bile acid biosynthetic pathways are enriched in the microbiome of centenarians.</title>
        <authorList>
            <person name="Sato Y."/>
            <person name="Atarashi K."/>
            <person name="Plichta R.D."/>
            <person name="Arai Y."/>
            <person name="Sasajima S."/>
            <person name="Kearney M.S."/>
            <person name="Suda W."/>
            <person name="Takeshita K."/>
            <person name="Sasaki T."/>
            <person name="Okamoto S."/>
            <person name="Skelly N.A."/>
            <person name="Okamura Y."/>
            <person name="Vlamakis H."/>
            <person name="Li Y."/>
            <person name="Tanoue T."/>
            <person name="Takei H."/>
            <person name="Nittono H."/>
            <person name="Narushima S."/>
            <person name="Irie J."/>
            <person name="Itoh H."/>
            <person name="Moriya K."/>
            <person name="Sugiura Y."/>
            <person name="Suematsu M."/>
            <person name="Moritoki N."/>
            <person name="Shibata S."/>
            <person name="Littman R.D."/>
            <person name="Fischbach A.M."/>
            <person name="Uwamino Y."/>
            <person name="Inoue T."/>
            <person name="Honda A."/>
            <person name="Hattori M."/>
            <person name="Murai T."/>
            <person name="Xavier J.R."/>
            <person name="Hirose N."/>
            <person name="Honda K."/>
        </authorList>
    </citation>
    <scope>NUCLEOTIDE SEQUENCE</scope>
    <source>
        <strain evidence="8">CE91-St55</strain>
    </source>
</reference>
<evidence type="ECO:0000256" key="3">
    <source>
        <dbReference type="ARBA" id="ARBA00022679"/>
    </source>
</evidence>
<keyword evidence="4 8" id="KW-0418">Kinase</keyword>
<keyword evidence="3" id="KW-0808">Transferase</keyword>
<dbReference type="InterPro" id="IPR010559">
    <property type="entry name" value="Sig_transdc_His_kin_internal"/>
</dbReference>
<name>A0AA37JAB9_9FIRM</name>
<feature type="coiled-coil region" evidence="5">
    <location>
        <begin position="347"/>
        <end position="381"/>
    </location>
</feature>
<dbReference type="AlphaFoldDB" id="A0AA37JAB9"/>
<dbReference type="InterPro" id="IPR036890">
    <property type="entry name" value="HATPase_C_sf"/>
</dbReference>
<evidence type="ECO:0000256" key="2">
    <source>
        <dbReference type="ARBA" id="ARBA00022553"/>
    </source>
</evidence>
<accession>A0AA37JAB9</accession>
<dbReference type="InterPro" id="IPR003594">
    <property type="entry name" value="HATPase_dom"/>
</dbReference>
<keyword evidence="2" id="KW-0597">Phosphoprotein</keyword>
<dbReference type="RefSeq" id="WP_118041803.1">
    <property type="nucleotide sequence ID" value="NZ_BQNJ01000001.1"/>
</dbReference>
<evidence type="ECO:0000256" key="1">
    <source>
        <dbReference type="ARBA" id="ARBA00004370"/>
    </source>
</evidence>
<dbReference type="Pfam" id="PF06580">
    <property type="entry name" value="His_kinase"/>
    <property type="match status" value="1"/>
</dbReference>
<evidence type="ECO:0000256" key="4">
    <source>
        <dbReference type="ARBA" id="ARBA00022777"/>
    </source>
</evidence>
<dbReference type="Proteomes" id="UP001055091">
    <property type="component" value="Unassembled WGS sequence"/>
</dbReference>
<keyword evidence="6" id="KW-1133">Transmembrane helix</keyword>
<dbReference type="GO" id="GO:0016020">
    <property type="term" value="C:membrane"/>
    <property type="evidence" value="ECO:0007669"/>
    <property type="project" value="UniProtKB-SubCell"/>
</dbReference>
<feature type="transmembrane region" description="Helical" evidence="6">
    <location>
        <begin position="291"/>
        <end position="309"/>
    </location>
</feature>
<sequence length="600" mass="69306">MREKIKNYLKERYSDIGIKKEIIMINSAIVSAAVLLTFLFCFFLNLEKSTQNIEKIARQLTEEQYHTVNSNIPHLEGQIFALMQNKRLQQLLAEAGTEPLDVFSRDGIRTELEQMCHFYHFIDFVVVKDLQGIWYGSGGSSGLDFIRQWDSENGERLKAQTGKCIWEIEDGEIYVEREIFNVTTMERLGTIVLNINQNYFNELIGLPRNSMNYCYLLSDTGKCYTYTESEGVPRWSDISPKILYEEGYQEKYLFHDGTVYLMQALMGGTGSWQIVNLIPGNVFIDGWKTSIMISILIGGCAVAVAILLISKFSRNLSARIEGVIGQMDRIADGEFHTEYQSERRDEIDKIRCRLNILGKQIEQLLENTVAEEKQKKEMEVQMLQLRYYAVQSQMNPHFIYNALETISSMALLYGAAEVSNAVCECAALFRANVRRIHQFVTLEDELEYVKLCMRFYELAYPNRIDTEYRISPELQECMVPSFLLHPLIENIIVHGVSKSVKRVKILVSCKQRGDMIKIAVCDNSIGISREKQQQLLDAMKETDIWLNEDSKAPHTEIGLPNIYYILKRSFGERADLKLYSREERGTCIFLSFPRERQIQN</sequence>
<dbReference type="InterPro" id="IPR050640">
    <property type="entry name" value="Bact_2-comp_sensor_kinase"/>
</dbReference>
<dbReference type="SUPFAM" id="SSF55874">
    <property type="entry name" value="ATPase domain of HSP90 chaperone/DNA topoisomerase II/histidine kinase"/>
    <property type="match status" value="1"/>
</dbReference>
<keyword evidence="6" id="KW-0812">Transmembrane</keyword>
<dbReference type="Gene3D" id="6.10.340.10">
    <property type="match status" value="1"/>
</dbReference>
<dbReference type="PANTHER" id="PTHR34220:SF7">
    <property type="entry name" value="SENSOR HISTIDINE KINASE YPDA"/>
    <property type="match status" value="1"/>
</dbReference>
<organism evidence="8 9">
    <name type="scientific">Hungatella hathewayi</name>
    <dbReference type="NCBI Taxonomy" id="154046"/>
    <lineage>
        <taxon>Bacteria</taxon>
        <taxon>Bacillati</taxon>
        <taxon>Bacillota</taxon>
        <taxon>Clostridia</taxon>
        <taxon>Lachnospirales</taxon>
        <taxon>Lachnospiraceae</taxon>
        <taxon>Hungatella</taxon>
    </lineage>
</organism>
<feature type="transmembrane region" description="Helical" evidence="6">
    <location>
        <begin position="21"/>
        <end position="46"/>
    </location>
</feature>
<dbReference type="PANTHER" id="PTHR34220">
    <property type="entry name" value="SENSOR HISTIDINE KINASE YPDA"/>
    <property type="match status" value="1"/>
</dbReference>
<keyword evidence="5" id="KW-0175">Coiled coil</keyword>
<evidence type="ECO:0000256" key="5">
    <source>
        <dbReference type="SAM" id="Coils"/>
    </source>
</evidence>
<evidence type="ECO:0000313" key="9">
    <source>
        <dbReference type="Proteomes" id="UP001055091"/>
    </source>
</evidence>
<dbReference type="PROSITE" id="PS50885">
    <property type="entry name" value="HAMP"/>
    <property type="match status" value="1"/>
</dbReference>
<dbReference type="EMBL" id="BQNJ01000001">
    <property type="protein sequence ID" value="GKG98099.1"/>
    <property type="molecule type" value="Genomic_DNA"/>
</dbReference>
<evidence type="ECO:0000256" key="6">
    <source>
        <dbReference type="SAM" id="Phobius"/>
    </source>
</evidence>
<gene>
    <name evidence="8" type="primary">yesM_1</name>
    <name evidence="8" type="ORF">CE91St55_00810</name>
</gene>
<comment type="caution">
    <text evidence="8">The sequence shown here is derived from an EMBL/GenBank/DDBJ whole genome shotgun (WGS) entry which is preliminary data.</text>
</comment>